<evidence type="ECO:0000313" key="3">
    <source>
        <dbReference type="Proteomes" id="UP001190700"/>
    </source>
</evidence>
<comment type="caution">
    <text evidence="2">The sequence shown here is derived from an EMBL/GenBank/DDBJ whole genome shotgun (WGS) entry which is preliminary data.</text>
</comment>
<evidence type="ECO:0000313" key="2">
    <source>
        <dbReference type="EMBL" id="KAK3249085.1"/>
    </source>
</evidence>
<reference evidence="2 3" key="1">
    <citation type="journal article" date="2015" name="Genome Biol. Evol.">
        <title>Comparative Genomics of a Bacterivorous Green Alga Reveals Evolutionary Causalities and Consequences of Phago-Mixotrophic Mode of Nutrition.</title>
        <authorList>
            <person name="Burns J.A."/>
            <person name="Paasch A."/>
            <person name="Narechania A."/>
            <person name="Kim E."/>
        </authorList>
    </citation>
    <scope>NUCLEOTIDE SEQUENCE [LARGE SCALE GENOMIC DNA]</scope>
    <source>
        <strain evidence="2 3">PLY_AMNH</strain>
    </source>
</reference>
<dbReference type="AlphaFoldDB" id="A0AAE0F3K2"/>
<feature type="compositionally biased region" description="Basic and acidic residues" evidence="1">
    <location>
        <begin position="1"/>
        <end position="19"/>
    </location>
</feature>
<feature type="region of interest" description="Disordered" evidence="1">
    <location>
        <begin position="77"/>
        <end position="147"/>
    </location>
</feature>
<evidence type="ECO:0000256" key="1">
    <source>
        <dbReference type="SAM" id="MobiDB-lite"/>
    </source>
</evidence>
<sequence>MGEVEDLRKPGHQGRDTPKYIEAVPESPRSPRASKSTRFAGGDGEVIFMSRHEKELAEQQKNDVIVERDVPYDTIVEPEYEDEQEADGRVNTPQSEMLEDLGPLSSDFSVHLSPIPSPSPGQASQQAWPSSEGNGTTRTTLPPLKKV</sequence>
<gene>
    <name evidence="2" type="ORF">CYMTET_41478</name>
</gene>
<feature type="region of interest" description="Disordered" evidence="1">
    <location>
        <begin position="1"/>
        <end position="42"/>
    </location>
</feature>
<dbReference type="EMBL" id="LGRX02027598">
    <property type="protein sequence ID" value="KAK3249085.1"/>
    <property type="molecule type" value="Genomic_DNA"/>
</dbReference>
<accession>A0AAE0F3K2</accession>
<protein>
    <submittedName>
        <fullName evidence="2">Uncharacterized protein</fullName>
    </submittedName>
</protein>
<keyword evidence="3" id="KW-1185">Reference proteome</keyword>
<dbReference type="Proteomes" id="UP001190700">
    <property type="component" value="Unassembled WGS sequence"/>
</dbReference>
<name>A0AAE0F3K2_9CHLO</name>
<feature type="compositionally biased region" description="Polar residues" evidence="1">
    <location>
        <begin position="120"/>
        <end position="140"/>
    </location>
</feature>
<proteinExistence type="predicted"/>
<organism evidence="2 3">
    <name type="scientific">Cymbomonas tetramitiformis</name>
    <dbReference type="NCBI Taxonomy" id="36881"/>
    <lineage>
        <taxon>Eukaryota</taxon>
        <taxon>Viridiplantae</taxon>
        <taxon>Chlorophyta</taxon>
        <taxon>Pyramimonadophyceae</taxon>
        <taxon>Pyramimonadales</taxon>
        <taxon>Pyramimonadaceae</taxon>
        <taxon>Cymbomonas</taxon>
    </lineage>
</organism>